<dbReference type="Pfam" id="PF13813">
    <property type="entry name" value="MBOAT_2"/>
    <property type="match status" value="1"/>
</dbReference>
<feature type="transmembrane region" description="Helical" evidence="8">
    <location>
        <begin position="329"/>
        <end position="348"/>
    </location>
</feature>
<accession>A0A9Q3BYN9</accession>
<organism evidence="10 11">
    <name type="scientific">Austropuccinia psidii MF-1</name>
    <dbReference type="NCBI Taxonomy" id="1389203"/>
    <lineage>
        <taxon>Eukaryota</taxon>
        <taxon>Fungi</taxon>
        <taxon>Dikarya</taxon>
        <taxon>Basidiomycota</taxon>
        <taxon>Pucciniomycotina</taxon>
        <taxon>Pucciniomycetes</taxon>
        <taxon>Pucciniales</taxon>
        <taxon>Sphaerophragmiaceae</taxon>
        <taxon>Austropuccinia</taxon>
    </lineage>
</organism>
<dbReference type="EMBL" id="AVOT02003297">
    <property type="protein sequence ID" value="MBW0473100.1"/>
    <property type="molecule type" value="Genomic_DNA"/>
</dbReference>
<evidence type="ECO:0000256" key="8">
    <source>
        <dbReference type="SAM" id="Phobius"/>
    </source>
</evidence>
<sequence length="413" mass="47280">MGRCDTTALAFSHLMVDNDHQLRWIRVALFPINVRLSFKIINEFSFTPIARRGAFNANVAVWGIHLAMKSFEWALFSNNPRNDAYQVQPEFLKVTNLQSGSPTKSHLDRWKEIIGGTFERFLSLRGLKYGWGRRLQEEERTLRYTLQLIFISHCIQIIGLIGCILLRDHGSAMKAWKAAGLPEFLGARVLAEGIASLSFGFLIISGVELAGGYLALLSHFITWLSKFISLPFWFVSFWDPKLFIPFFHVPHQPPSLAWFWGTGWHQMFRRDYLVCGALPASRAAAKLGCGPQGQRICGLFGSFIVSGIQHEIIIRCIARPTHPFPHVHFLSYPGSLVFFLIQPIGILLEPYILPLIPASLGGGWTWTTVFILWSCIPFRDQYILNYRNIDYLYPALEKWKKIGFLLPYKVMEW</sequence>
<comment type="similarity">
    <text evidence="3">Belongs to the wax synthase family.</text>
</comment>
<keyword evidence="5 8" id="KW-0812">Transmembrane</keyword>
<evidence type="ECO:0000256" key="4">
    <source>
        <dbReference type="ARBA" id="ARBA00022679"/>
    </source>
</evidence>
<dbReference type="Proteomes" id="UP000765509">
    <property type="component" value="Unassembled WGS sequence"/>
</dbReference>
<protein>
    <recommendedName>
        <fullName evidence="9">Wax synthase domain-containing protein</fullName>
    </recommendedName>
</protein>
<feature type="transmembrane region" description="Helical" evidence="8">
    <location>
        <begin position="144"/>
        <end position="166"/>
    </location>
</feature>
<dbReference type="GO" id="GO:0008374">
    <property type="term" value="F:O-acyltransferase activity"/>
    <property type="evidence" value="ECO:0007669"/>
    <property type="project" value="InterPro"/>
</dbReference>
<feature type="transmembrane region" description="Helical" evidence="8">
    <location>
        <begin position="354"/>
        <end position="376"/>
    </location>
</feature>
<keyword evidence="6 8" id="KW-1133">Transmembrane helix</keyword>
<keyword evidence="11" id="KW-1185">Reference proteome</keyword>
<gene>
    <name evidence="10" type="ORF">O181_012815</name>
</gene>
<dbReference type="PANTHER" id="PTHR31595">
    <property type="entry name" value="LONG-CHAIN-ALCOHOL O-FATTY-ACYLTRANSFERASE 3-RELATED"/>
    <property type="match status" value="1"/>
</dbReference>
<dbReference type="OrthoDB" id="1077582at2759"/>
<dbReference type="GO" id="GO:0006629">
    <property type="term" value="P:lipid metabolic process"/>
    <property type="evidence" value="ECO:0007669"/>
    <property type="project" value="InterPro"/>
</dbReference>
<comment type="subcellular location">
    <subcellularLocation>
        <location evidence="1">Membrane</location>
        <topology evidence="1">Multi-pass membrane protein</topology>
    </subcellularLocation>
</comment>
<dbReference type="PANTHER" id="PTHR31595:SF57">
    <property type="entry name" value="OS04G0481900 PROTEIN"/>
    <property type="match status" value="1"/>
</dbReference>
<evidence type="ECO:0000259" key="9">
    <source>
        <dbReference type="Pfam" id="PF13813"/>
    </source>
</evidence>
<keyword evidence="4" id="KW-0808">Transferase</keyword>
<evidence type="ECO:0000256" key="6">
    <source>
        <dbReference type="ARBA" id="ARBA00022989"/>
    </source>
</evidence>
<dbReference type="AlphaFoldDB" id="A0A9Q3BYN9"/>
<proteinExistence type="inferred from homology"/>
<evidence type="ECO:0000256" key="2">
    <source>
        <dbReference type="ARBA" id="ARBA00005179"/>
    </source>
</evidence>
<evidence type="ECO:0000256" key="5">
    <source>
        <dbReference type="ARBA" id="ARBA00022692"/>
    </source>
</evidence>
<comment type="pathway">
    <text evidence="2">Secondary metabolite biosynthesis.</text>
</comment>
<evidence type="ECO:0000256" key="1">
    <source>
        <dbReference type="ARBA" id="ARBA00004141"/>
    </source>
</evidence>
<keyword evidence="7 8" id="KW-0472">Membrane</keyword>
<evidence type="ECO:0000256" key="7">
    <source>
        <dbReference type="ARBA" id="ARBA00023136"/>
    </source>
</evidence>
<evidence type="ECO:0000256" key="3">
    <source>
        <dbReference type="ARBA" id="ARBA00007282"/>
    </source>
</evidence>
<dbReference type="InterPro" id="IPR032805">
    <property type="entry name" value="Wax_synthase_dom"/>
</dbReference>
<feature type="transmembrane region" description="Helical" evidence="8">
    <location>
        <begin position="187"/>
        <end position="207"/>
    </location>
</feature>
<feature type="domain" description="Wax synthase" evidence="9">
    <location>
        <begin position="245"/>
        <end position="320"/>
    </location>
</feature>
<dbReference type="InterPro" id="IPR044851">
    <property type="entry name" value="Wax_synthase"/>
</dbReference>
<name>A0A9Q3BYN9_9BASI</name>
<evidence type="ECO:0000313" key="10">
    <source>
        <dbReference type="EMBL" id="MBW0473100.1"/>
    </source>
</evidence>
<dbReference type="GO" id="GO:0016020">
    <property type="term" value="C:membrane"/>
    <property type="evidence" value="ECO:0007669"/>
    <property type="project" value="UniProtKB-SubCell"/>
</dbReference>
<evidence type="ECO:0000313" key="11">
    <source>
        <dbReference type="Proteomes" id="UP000765509"/>
    </source>
</evidence>
<reference evidence="10" key="1">
    <citation type="submission" date="2021-03" db="EMBL/GenBank/DDBJ databases">
        <title>Draft genome sequence of rust myrtle Austropuccinia psidii MF-1, a brazilian biotype.</title>
        <authorList>
            <person name="Quecine M.C."/>
            <person name="Pachon D.M.R."/>
            <person name="Bonatelli M.L."/>
            <person name="Correr F.H."/>
            <person name="Franceschini L.M."/>
            <person name="Leite T.F."/>
            <person name="Margarido G.R.A."/>
            <person name="Almeida C.A."/>
            <person name="Ferrarezi J.A."/>
            <person name="Labate C.A."/>
        </authorList>
    </citation>
    <scope>NUCLEOTIDE SEQUENCE</scope>
    <source>
        <strain evidence="10">MF-1</strain>
    </source>
</reference>
<comment type="caution">
    <text evidence="10">The sequence shown here is derived from an EMBL/GenBank/DDBJ whole genome shotgun (WGS) entry which is preliminary data.</text>
</comment>